<dbReference type="InterPro" id="IPR002182">
    <property type="entry name" value="NB-ARC"/>
</dbReference>
<dbReference type="InterPro" id="IPR041118">
    <property type="entry name" value="Rx_N"/>
</dbReference>
<keyword evidence="8" id="KW-1185">Reference proteome</keyword>
<dbReference type="InterPro" id="IPR027417">
    <property type="entry name" value="P-loop_NTPase"/>
</dbReference>
<dbReference type="Proteomes" id="UP001280121">
    <property type="component" value="Unassembled WGS sequence"/>
</dbReference>
<protein>
    <recommendedName>
        <fullName evidence="9">Rx N-terminal domain-containing protein</fullName>
    </recommendedName>
</protein>
<evidence type="ECO:0008006" key="9">
    <source>
        <dbReference type="Google" id="ProtNLM"/>
    </source>
</evidence>
<dbReference type="GO" id="GO:0043531">
    <property type="term" value="F:ADP binding"/>
    <property type="evidence" value="ECO:0007669"/>
    <property type="project" value="InterPro"/>
</dbReference>
<dbReference type="Gene3D" id="1.20.5.4130">
    <property type="match status" value="1"/>
</dbReference>
<evidence type="ECO:0000259" key="5">
    <source>
        <dbReference type="Pfam" id="PF00931"/>
    </source>
</evidence>
<feature type="domain" description="NB-ARC" evidence="5">
    <location>
        <begin position="113"/>
        <end position="168"/>
    </location>
</feature>
<evidence type="ECO:0000313" key="8">
    <source>
        <dbReference type="Proteomes" id="UP001280121"/>
    </source>
</evidence>
<evidence type="ECO:0000259" key="6">
    <source>
        <dbReference type="Pfam" id="PF18052"/>
    </source>
</evidence>
<name>A0AAD9WRD5_9ROSI</name>
<evidence type="ECO:0000256" key="1">
    <source>
        <dbReference type="ARBA" id="ARBA00022737"/>
    </source>
</evidence>
<gene>
    <name evidence="7" type="ORF">Ddye_028416</name>
</gene>
<keyword evidence="3" id="KW-0611">Plant defense</keyword>
<sequence length="174" mass="20090">MSVGEVFLSVFLQVLFDRLAPHDWSFFPRPNLVPELQRWKRNLLKIEAVLADAEEKQLTGDKLVKMWLDYLQDLAYDLDDLLDEFSTQELERKLMAAEHQSTTILEDACRVFGHGKTTLAQKVFNDEAVKDFNPKAWTCVSEDFDVLRISKAILESITRSPCDLKELDAVQKEL</sequence>
<dbReference type="PANTHER" id="PTHR36766">
    <property type="entry name" value="PLANT BROAD-SPECTRUM MILDEW RESISTANCE PROTEIN RPW8"/>
    <property type="match status" value="1"/>
</dbReference>
<keyword evidence="4" id="KW-0067">ATP-binding</keyword>
<dbReference type="EMBL" id="JANJYI010000008">
    <property type="protein sequence ID" value="KAK2640621.1"/>
    <property type="molecule type" value="Genomic_DNA"/>
</dbReference>
<dbReference type="Pfam" id="PF00931">
    <property type="entry name" value="NB-ARC"/>
    <property type="match status" value="1"/>
</dbReference>
<feature type="domain" description="Disease resistance N-terminal" evidence="6">
    <location>
        <begin position="7"/>
        <end position="99"/>
    </location>
</feature>
<evidence type="ECO:0000313" key="7">
    <source>
        <dbReference type="EMBL" id="KAK2640621.1"/>
    </source>
</evidence>
<dbReference type="GO" id="GO:0005524">
    <property type="term" value="F:ATP binding"/>
    <property type="evidence" value="ECO:0007669"/>
    <property type="project" value="UniProtKB-KW"/>
</dbReference>
<reference evidence="7" key="1">
    <citation type="journal article" date="2023" name="Plant J.">
        <title>Genome sequences and population genomics provide insights into the demographic history, inbreeding, and mutation load of two 'living fossil' tree species of Dipteronia.</title>
        <authorList>
            <person name="Feng Y."/>
            <person name="Comes H.P."/>
            <person name="Chen J."/>
            <person name="Zhu S."/>
            <person name="Lu R."/>
            <person name="Zhang X."/>
            <person name="Li P."/>
            <person name="Qiu J."/>
            <person name="Olsen K.M."/>
            <person name="Qiu Y."/>
        </authorList>
    </citation>
    <scope>NUCLEOTIDE SEQUENCE</scope>
    <source>
        <strain evidence="7">KIB01</strain>
    </source>
</reference>
<organism evidence="7 8">
    <name type="scientific">Dipteronia dyeriana</name>
    <dbReference type="NCBI Taxonomy" id="168575"/>
    <lineage>
        <taxon>Eukaryota</taxon>
        <taxon>Viridiplantae</taxon>
        <taxon>Streptophyta</taxon>
        <taxon>Embryophyta</taxon>
        <taxon>Tracheophyta</taxon>
        <taxon>Spermatophyta</taxon>
        <taxon>Magnoliopsida</taxon>
        <taxon>eudicotyledons</taxon>
        <taxon>Gunneridae</taxon>
        <taxon>Pentapetalae</taxon>
        <taxon>rosids</taxon>
        <taxon>malvids</taxon>
        <taxon>Sapindales</taxon>
        <taxon>Sapindaceae</taxon>
        <taxon>Hippocastanoideae</taxon>
        <taxon>Acereae</taxon>
        <taxon>Dipteronia</taxon>
    </lineage>
</organism>
<keyword evidence="2" id="KW-0547">Nucleotide-binding</keyword>
<dbReference type="Pfam" id="PF18052">
    <property type="entry name" value="Rx_N"/>
    <property type="match status" value="1"/>
</dbReference>
<dbReference type="GO" id="GO:0006952">
    <property type="term" value="P:defense response"/>
    <property type="evidence" value="ECO:0007669"/>
    <property type="project" value="UniProtKB-KW"/>
</dbReference>
<accession>A0AAD9WRD5</accession>
<proteinExistence type="predicted"/>
<dbReference type="SUPFAM" id="SSF52540">
    <property type="entry name" value="P-loop containing nucleoside triphosphate hydrolases"/>
    <property type="match status" value="1"/>
</dbReference>
<comment type="caution">
    <text evidence="7">The sequence shown here is derived from an EMBL/GenBank/DDBJ whole genome shotgun (WGS) entry which is preliminary data.</text>
</comment>
<keyword evidence="1" id="KW-0677">Repeat</keyword>
<evidence type="ECO:0000256" key="2">
    <source>
        <dbReference type="ARBA" id="ARBA00022741"/>
    </source>
</evidence>
<dbReference type="AlphaFoldDB" id="A0AAD9WRD5"/>
<evidence type="ECO:0000256" key="4">
    <source>
        <dbReference type="ARBA" id="ARBA00022840"/>
    </source>
</evidence>
<dbReference type="PANTHER" id="PTHR36766:SF70">
    <property type="entry name" value="DISEASE RESISTANCE PROTEIN RGA4"/>
    <property type="match status" value="1"/>
</dbReference>
<evidence type="ECO:0000256" key="3">
    <source>
        <dbReference type="ARBA" id="ARBA00022821"/>
    </source>
</evidence>